<dbReference type="Proteomes" id="UP000070444">
    <property type="component" value="Unassembled WGS sequence"/>
</dbReference>
<organism evidence="2 3">
    <name type="scientific">Conidiobolus coronatus (strain ATCC 28846 / CBS 209.66 / NRRL 28638)</name>
    <name type="common">Delacroixia coronata</name>
    <dbReference type="NCBI Taxonomy" id="796925"/>
    <lineage>
        <taxon>Eukaryota</taxon>
        <taxon>Fungi</taxon>
        <taxon>Fungi incertae sedis</taxon>
        <taxon>Zoopagomycota</taxon>
        <taxon>Entomophthoromycotina</taxon>
        <taxon>Entomophthoromycetes</taxon>
        <taxon>Entomophthorales</taxon>
        <taxon>Ancylistaceae</taxon>
        <taxon>Conidiobolus</taxon>
    </lineage>
</organism>
<feature type="transmembrane region" description="Helical" evidence="1">
    <location>
        <begin position="197"/>
        <end position="217"/>
    </location>
</feature>
<proteinExistence type="predicted"/>
<keyword evidence="1" id="KW-1133">Transmembrane helix</keyword>
<name>A0A137NQF9_CONC2</name>
<protein>
    <submittedName>
        <fullName evidence="2">Uncharacterized protein</fullName>
    </submittedName>
</protein>
<evidence type="ECO:0000313" key="2">
    <source>
        <dbReference type="EMBL" id="KXN64910.1"/>
    </source>
</evidence>
<keyword evidence="1" id="KW-0472">Membrane</keyword>
<accession>A0A137NQF9</accession>
<reference evidence="2 3" key="1">
    <citation type="journal article" date="2015" name="Genome Biol. Evol.">
        <title>Phylogenomic analyses indicate that early fungi evolved digesting cell walls of algal ancestors of land plants.</title>
        <authorList>
            <person name="Chang Y."/>
            <person name="Wang S."/>
            <person name="Sekimoto S."/>
            <person name="Aerts A.L."/>
            <person name="Choi C."/>
            <person name="Clum A."/>
            <person name="LaButti K.M."/>
            <person name="Lindquist E.A."/>
            <person name="Yee Ngan C."/>
            <person name="Ohm R.A."/>
            <person name="Salamov A.A."/>
            <person name="Grigoriev I.V."/>
            <person name="Spatafora J.W."/>
            <person name="Berbee M.L."/>
        </authorList>
    </citation>
    <scope>NUCLEOTIDE SEQUENCE [LARGE SCALE GENOMIC DNA]</scope>
    <source>
        <strain evidence="2 3">NRRL 28638</strain>
    </source>
</reference>
<keyword evidence="3" id="KW-1185">Reference proteome</keyword>
<sequence>MAHGLGININRRNLPLLDKYNRVTIYKNISRFFYWEKLGSSSHSLLSEHETDLDIFDSKYHTVSSELNFCNDSIKYNVYSIFLSKFSKLINLSNIINSLLYSCDSKSIEKQIGELYTITNEVYKSAKSTLESIMISAPDLKDEISMYLELIKSPYIANELCIYTKMIETSKNIKSATIDTLISKCIELWNMYSRNKILITIWSFGPYIAAFHLIKIYSKSTKDQKKTIQYILKR</sequence>
<dbReference type="AlphaFoldDB" id="A0A137NQF9"/>
<gene>
    <name evidence="2" type="ORF">CONCODRAFT_13700</name>
</gene>
<keyword evidence="1" id="KW-0812">Transmembrane</keyword>
<evidence type="ECO:0000313" key="3">
    <source>
        <dbReference type="Proteomes" id="UP000070444"/>
    </source>
</evidence>
<dbReference type="EMBL" id="KQ965071">
    <property type="protein sequence ID" value="KXN64910.1"/>
    <property type="molecule type" value="Genomic_DNA"/>
</dbReference>
<evidence type="ECO:0000256" key="1">
    <source>
        <dbReference type="SAM" id="Phobius"/>
    </source>
</evidence>